<dbReference type="EMBL" id="JHEG04000001">
    <property type="protein sequence ID" value="KAF3889378.1"/>
    <property type="molecule type" value="Genomic_DNA"/>
</dbReference>
<gene>
    <name evidence="2" type="ORF">DA73_0239220</name>
    <name evidence="1" type="ORF">DA73_0400030785</name>
</gene>
<organism evidence="2">
    <name type="scientific">Tolypothrix bouteillei VB521301</name>
    <dbReference type="NCBI Taxonomy" id="1479485"/>
    <lineage>
        <taxon>Bacteria</taxon>
        <taxon>Bacillati</taxon>
        <taxon>Cyanobacteriota</taxon>
        <taxon>Cyanophyceae</taxon>
        <taxon>Nostocales</taxon>
        <taxon>Tolypothrichaceae</taxon>
        <taxon>Tolypothrix</taxon>
    </lineage>
</organism>
<protein>
    <submittedName>
        <fullName evidence="2">Uncharacterized protein</fullName>
    </submittedName>
</protein>
<dbReference type="STRING" id="1479485.DA73_0239220"/>
<name>A0A0C1R4F0_9CYAN</name>
<dbReference type="Proteomes" id="UP000029738">
    <property type="component" value="Unassembled WGS sequence"/>
</dbReference>
<dbReference type="EMBL" id="JHEG02000059">
    <property type="protein sequence ID" value="KIE07195.1"/>
    <property type="molecule type" value="Genomic_DNA"/>
</dbReference>
<keyword evidence="3" id="KW-1185">Reference proteome</keyword>
<sequence>MSKGNPNPVQTKAFISKQFQAYGEIENIPLSKKVTGIRLPQDVHEALYGLCPEDRVSYLRRIISEAVRRDLIS</sequence>
<dbReference type="OrthoDB" id="583687at2"/>
<accession>A0A0C1R4F0</accession>
<comment type="caution">
    <text evidence="2">The sequence shown here is derived from an EMBL/GenBank/DDBJ whole genome shotgun (WGS) entry which is preliminary data.</text>
</comment>
<dbReference type="AlphaFoldDB" id="A0A0C1R4F0"/>
<evidence type="ECO:0000313" key="2">
    <source>
        <dbReference type="EMBL" id="KIE07195.1"/>
    </source>
</evidence>
<evidence type="ECO:0000313" key="3">
    <source>
        <dbReference type="Proteomes" id="UP000029738"/>
    </source>
</evidence>
<proteinExistence type="predicted"/>
<reference evidence="2" key="1">
    <citation type="journal article" date="2015" name="Genome Announc.">
        <title>Draft Genome Sequence of Tolypothrix boutellei Strain VB521301.</title>
        <authorList>
            <person name="Chandrababunaidu M.M."/>
            <person name="Singh D."/>
            <person name="Sen D."/>
            <person name="Bhan S."/>
            <person name="Das S."/>
            <person name="Gupta A."/>
            <person name="Adhikary S.P."/>
            <person name="Tripathy S."/>
        </authorList>
    </citation>
    <scope>NUCLEOTIDE SEQUENCE</scope>
    <source>
        <strain evidence="2">VB521301</strain>
    </source>
</reference>
<reference evidence="1" key="2">
    <citation type="submission" date="2019-11" db="EMBL/GenBank/DDBJ databases">
        <title>Improved Assembly of Tolypothrix boutellei genome.</title>
        <authorList>
            <person name="Sarangi A.N."/>
            <person name="Mukherjee M."/>
            <person name="Ghosh S."/>
            <person name="Singh D."/>
            <person name="Das A."/>
            <person name="Kant S."/>
            <person name="Prusty A."/>
            <person name="Tripathy S."/>
        </authorList>
    </citation>
    <scope>NUCLEOTIDE SEQUENCE</scope>
    <source>
        <strain evidence="1">VB521301</strain>
    </source>
</reference>
<dbReference type="RefSeq" id="WP_038082160.1">
    <property type="nucleotide sequence ID" value="NZ_JHEG04000001.1"/>
</dbReference>
<evidence type="ECO:0000313" key="1">
    <source>
        <dbReference type="EMBL" id="KAF3889378.1"/>
    </source>
</evidence>